<comment type="function">
    <text evidence="8">Catalyzes the methylthiolation of an aspartic acid residue of ribosomal protein uS12.</text>
</comment>
<dbReference type="InterPro" id="IPR005840">
    <property type="entry name" value="Ribosomal_uS12_MeSTrfase_RimO"/>
</dbReference>
<keyword evidence="11" id="KW-0689">Ribosomal protein</keyword>
<evidence type="ECO:0000256" key="3">
    <source>
        <dbReference type="ARBA" id="ARBA00022679"/>
    </source>
</evidence>
<evidence type="ECO:0000256" key="6">
    <source>
        <dbReference type="ARBA" id="ARBA00023004"/>
    </source>
</evidence>
<evidence type="ECO:0000256" key="1">
    <source>
        <dbReference type="ARBA" id="ARBA00022485"/>
    </source>
</evidence>
<dbReference type="Proteomes" id="UP000298180">
    <property type="component" value="Unassembled WGS sequence"/>
</dbReference>
<feature type="binding site" evidence="8">
    <location>
        <position position="85"/>
    </location>
    <ligand>
        <name>[4Fe-4S] cluster</name>
        <dbReference type="ChEBI" id="CHEBI:49883"/>
        <label>1</label>
    </ligand>
</feature>
<keyword evidence="6 8" id="KW-0408">Iron</keyword>
<dbReference type="EMBL" id="SMLM01000004">
    <property type="protein sequence ID" value="TFY99361.1"/>
    <property type="molecule type" value="Genomic_DNA"/>
</dbReference>
<evidence type="ECO:0000256" key="8">
    <source>
        <dbReference type="HAMAP-Rule" id="MF_01865"/>
    </source>
</evidence>
<organism evidence="11 12">
    <name type="scientific">Ramlibacter henchirensis</name>
    <dbReference type="NCBI Taxonomy" id="204072"/>
    <lineage>
        <taxon>Bacteria</taxon>
        <taxon>Pseudomonadati</taxon>
        <taxon>Pseudomonadota</taxon>
        <taxon>Betaproteobacteria</taxon>
        <taxon>Burkholderiales</taxon>
        <taxon>Comamonadaceae</taxon>
        <taxon>Ramlibacter</taxon>
    </lineage>
</organism>
<dbReference type="GO" id="GO:0005829">
    <property type="term" value="C:cytosol"/>
    <property type="evidence" value="ECO:0007669"/>
    <property type="project" value="TreeGrafter"/>
</dbReference>
<dbReference type="SUPFAM" id="SSF102114">
    <property type="entry name" value="Radical SAM enzymes"/>
    <property type="match status" value="1"/>
</dbReference>
<dbReference type="InterPro" id="IPR023404">
    <property type="entry name" value="rSAM_horseshoe"/>
</dbReference>
<comment type="caution">
    <text evidence="11">The sequence shown here is derived from an EMBL/GenBank/DDBJ whole genome shotgun (WGS) entry which is preliminary data.</text>
</comment>
<evidence type="ECO:0000313" key="12">
    <source>
        <dbReference type="Proteomes" id="UP000298180"/>
    </source>
</evidence>
<feature type="domain" description="Radical SAM core" evidence="10">
    <location>
        <begin position="143"/>
        <end position="384"/>
    </location>
</feature>
<dbReference type="Gene3D" id="3.40.50.12160">
    <property type="entry name" value="Methylthiotransferase, N-terminal domain"/>
    <property type="match status" value="1"/>
</dbReference>
<dbReference type="GO" id="GO:0046872">
    <property type="term" value="F:metal ion binding"/>
    <property type="evidence" value="ECO:0007669"/>
    <property type="project" value="UniProtKB-KW"/>
</dbReference>
<dbReference type="InterPro" id="IPR038135">
    <property type="entry name" value="Methylthiotransferase_N_sf"/>
</dbReference>
<dbReference type="GO" id="GO:0005840">
    <property type="term" value="C:ribosome"/>
    <property type="evidence" value="ECO:0007669"/>
    <property type="project" value="UniProtKB-KW"/>
</dbReference>
<dbReference type="PROSITE" id="PS51449">
    <property type="entry name" value="MTTASE_N"/>
    <property type="match status" value="1"/>
</dbReference>
<dbReference type="SMART" id="SM00729">
    <property type="entry name" value="Elp3"/>
    <property type="match status" value="1"/>
</dbReference>
<keyword evidence="7 8" id="KW-0411">Iron-sulfur</keyword>
<dbReference type="InterPro" id="IPR005839">
    <property type="entry name" value="Methylthiotransferase"/>
</dbReference>
<dbReference type="GO" id="GO:0035599">
    <property type="term" value="F:aspartic acid methylthiotransferase activity"/>
    <property type="evidence" value="ECO:0007669"/>
    <property type="project" value="TreeGrafter"/>
</dbReference>
<comment type="catalytic activity">
    <reaction evidence="8">
        <text>L-aspartate(89)-[ribosomal protein uS12]-hydrogen + (sulfur carrier)-SH + AH2 + 2 S-adenosyl-L-methionine = 3-methylsulfanyl-L-aspartate(89)-[ribosomal protein uS12]-hydrogen + (sulfur carrier)-H + 5'-deoxyadenosine + L-methionine + A + S-adenosyl-L-homocysteine + 2 H(+)</text>
        <dbReference type="Rhea" id="RHEA:37087"/>
        <dbReference type="Rhea" id="RHEA-COMP:10460"/>
        <dbReference type="Rhea" id="RHEA-COMP:10461"/>
        <dbReference type="Rhea" id="RHEA-COMP:14737"/>
        <dbReference type="Rhea" id="RHEA-COMP:14739"/>
        <dbReference type="ChEBI" id="CHEBI:13193"/>
        <dbReference type="ChEBI" id="CHEBI:15378"/>
        <dbReference type="ChEBI" id="CHEBI:17319"/>
        <dbReference type="ChEBI" id="CHEBI:17499"/>
        <dbReference type="ChEBI" id="CHEBI:29917"/>
        <dbReference type="ChEBI" id="CHEBI:29961"/>
        <dbReference type="ChEBI" id="CHEBI:57844"/>
        <dbReference type="ChEBI" id="CHEBI:57856"/>
        <dbReference type="ChEBI" id="CHEBI:59789"/>
        <dbReference type="ChEBI" id="CHEBI:64428"/>
        <dbReference type="ChEBI" id="CHEBI:73599"/>
        <dbReference type="EC" id="2.8.4.4"/>
    </reaction>
</comment>
<evidence type="ECO:0000256" key="7">
    <source>
        <dbReference type="ARBA" id="ARBA00023014"/>
    </source>
</evidence>
<evidence type="ECO:0000256" key="4">
    <source>
        <dbReference type="ARBA" id="ARBA00022691"/>
    </source>
</evidence>
<accession>A0A4Z0BKS1</accession>
<keyword evidence="1 8" id="KW-0004">4Fe-4S</keyword>
<dbReference type="RefSeq" id="WP_135265589.1">
    <property type="nucleotide sequence ID" value="NZ_SMLM01000004.1"/>
</dbReference>
<dbReference type="SFLD" id="SFLDF00274">
    <property type="entry name" value="ribosomal_protein_S12_methylth"/>
    <property type="match status" value="1"/>
</dbReference>
<dbReference type="InterPro" id="IPR058240">
    <property type="entry name" value="rSAM_sf"/>
</dbReference>
<dbReference type="InterPro" id="IPR002792">
    <property type="entry name" value="TRAM_dom"/>
</dbReference>
<dbReference type="SFLD" id="SFLDG01061">
    <property type="entry name" value="methylthiotransferase"/>
    <property type="match status" value="1"/>
</dbReference>
<dbReference type="AlphaFoldDB" id="A0A4Z0BKS1"/>
<dbReference type="OrthoDB" id="9805215at2"/>
<keyword evidence="3 8" id="KW-0808">Transferase</keyword>
<keyword evidence="2 8" id="KW-0963">Cytoplasm</keyword>
<keyword evidence="12" id="KW-1185">Reference proteome</keyword>
<feature type="domain" description="MTTase N-terminal" evidence="9">
    <location>
        <begin position="11"/>
        <end position="126"/>
    </location>
</feature>
<proteinExistence type="inferred from homology"/>
<dbReference type="PANTHER" id="PTHR43837:SF1">
    <property type="entry name" value="RIBOSOMAL PROTEIN US12 METHYLTHIOTRANSFERASE RIMO"/>
    <property type="match status" value="1"/>
</dbReference>
<dbReference type="EC" id="2.8.4.4" evidence="8"/>
<dbReference type="Pfam" id="PF04055">
    <property type="entry name" value="Radical_SAM"/>
    <property type="match status" value="1"/>
</dbReference>
<evidence type="ECO:0000256" key="2">
    <source>
        <dbReference type="ARBA" id="ARBA00022490"/>
    </source>
</evidence>
<dbReference type="Gene3D" id="3.80.30.20">
    <property type="entry name" value="tm_1862 like domain"/>
    <property type="match status" value="1"/>
</dbReference>
<feature type="binding site" evidence="8">
    <location>
        <position position="161"/>
    </location>
    <ligand>
        <name>[4Fe-4S] cluster</name>
        <dbReference type="ChEBI" id="CHEBI:49883"/>
        <label>2</label>
        <note>4Fe-4S-S-AdoMet</note>
    </ligand>
</feature>
<dbReference type="InterPro" id="IPR007197">
    <property type="entry name" value="rSAM"/>
</dbReference>
<dbReference type="InterPro" id="IPR013848">
    <property type="entry name" value="Methylthiotransferase_N"/>
</dbReference>
<dbReference type="Pfam" id="PF00919">
    <property type="entry name" value="UPF0004"/>
    <property type="match status" value="1"/>
</dbReference>
<dbReference type="SFLD" id="SFLDG01082">
    <property type="entry name" value="B12-binding_domain_containing"/>
    <property type="match status" value="1"/>
</dbReference>
<dbReference type="InterPro" id="IPR020612">
    <property type="entry name" value="Methylthiotransferase_CS"/>
</dbReference>
<gene>
    <name evidence="8 11" type="primary">rimO</name>
    <name evidence="11" type="ORF">EZ313_22680</name>
</gene>
<reference evidence="11 12" key="1">
    <citation type="submission" date="2019-03" db="EMBL/GenBank/DDBJ databases">
        <title>Ramlibacter henchirensis DSM 14656, whole genome shotgun sequence.</title>
        <authorList>
            <person name="Zhang X."/>
            <person name="Feng G."/>
            <person name="Zhu H."/>
        </authorList>
    </citation>
    <scope>NUCLEOTIDE SEQUENCE [LARGE SCALE GENOMIC DNA]</scope>
    <source>
        <strain evidence="11 12">DSM 14656</strain>
    </source>
</reference>
<name>A0A4Z0BKS1_9BURK</name>
<dbReference type="PROSITE" id="PS51918">
    <property type="entry name" value="RADICAL_SAM"/>
    <property type="match status" value="1"/>
</dbReference>
<sequence>MSDSTVAQAPPKVGFVSLGCPKALTDSELILTQLSAEGYRTSKTFEGADLVIVNTCGFIDDAVKESLDTIGEALAENGKVIVTGCLGARSGEGGGNMVREVHPSVLAVTGPHATQEVMDAVHTHLPKPHDPFVDLVPAAGIKLTPGHYAYLKISEGCNHRCTFCIIPSMRGDLVSRPVGDVLKEARALFESGVKELLVVSQDTSAYGVDVKYRTGFFDGRPVKTRMLELVQALGELAQPHGAWVRLHYVYPYPSVDEVIPLMATGAVLPYLDVPFQHSHPDVLRRMKRPASGERNLERLQKWREACPELVVRSTFIAGFPGETEEEFEHLLDFVREAQIDRAGCFAYSPVEGAAANELPGMLPAQVREERRARFMAVAEAVSAKRLQRRVGATMQVLVDSAPGLGRKGGLGRSYADAPEIDGTVRLLPPQKLSKQLKVGEFTRARIVATEGHDLVGLPI</sequence>
<dbReference type="SFLD" id="SFLDS00029">
    <property type="entry name" value="Radical_SAM"/>
    <property type="match status" value="1"/>
</dbReference>
<dbReference type="FunFam" id="3.80.30.20:FF:000001">
    <property type="entry name" value="tRNA-2-methylthio-N(6)-dimethylallyladenosine synthase 2"/>
    <property type="match status" value="1"/>
</dbReference>
<dbReference type="Gene3D" id="2.40.50.140">
    <property type="entry name" value="Nucleic acid-binding proteins"/>
    <property type="match status" value="1"/>
</dbReference>
<dbReference type="InterPro" id="IPR006638">
    <property type="entry name" value="Elp3/MiaA/NifB-like_rSAM"/>
</dbReference>
<comment type="subcellular location">
    <subcellularLocation>
        <location evidence="8">Cytoplasm</location>
    </subcellularLocation>
</comment>
<keyword evidence="5 8" id="KW-0479">Metal-binding</keyword>
<feature type="binding site" evidence="8">
    <location>
        <position position="157"/>
    </location>
    <ligand>
        <name>[4Fe-4S] cluster</name>
        <dbReference type="ChEBI" id="CHEBI:49883"/>
        <label>2</label>
        <note>4Fe-4S-S-AdoMet</note>
    </ligand>
</feature>
<dbReference type="FunFam" id="3.40.50.12160:FF:000002">
    <property type="entry name" value="Ribosomal protein S12 methylthiotransferase RimO"/>
    <property type="match status" value="1"/>
</dbReference>
<dbReference type="NCBIfam" id="TIGR00089">
    <property type="entry name" value="MiaB/RimO family radical SAM methylthiotransferase"/>
    <property type="match status" value="1"/>
</dbReference>
<dbReference type="PANTHER" id="PTHR43837">
    <property type="entry name" value="RIBOSOMAL PROTEIN S12 METHYLTHIOTRANSFERASE RIMO"/>
    <property type="match status" value="1"/>
</dbReference>
<feature type="binding site" evidence="8">
    <location>
        <position position="164"/>
    </location>
    <ligand>
        <name>[4Fe-4S] cluster</name>
        <dbReference type="ChEBI" id="CHEBI:49883"/>
        <label>2</label>
        <note>4Fe-4S-S-AdoMet</note>
    </ligand>
</feature>
<dbReference type="PROSITE" id="PS01278">
    <property type="entry name" value="MTTASE_RADICAL"/>
    <property type="match status" value="1"/>
</dbReference>
<dbReference type="InterPro" id="IPR012340">
    <property type="entry name" value="NA-bd_OB-fold"/>
</dbReference>
<keyword evidence="4 8" id="KW-0949">S-adenosyl-L-methionine</keyword>
<comment type="cofactor">
    <cofactor evidence="8">
        <name>[4Fe-4S] cluster</name>
        <dbReference type="ChEBI" id="CHEBI:49883"/>
    </cofactor>
    <text evidence="8">Binds 2 [4Fe-4S] clusters. One cluster is coordinated with 3 cysteines and an exchangeable S-adenosyl-L-methionine.</text>
</comment>
<feature type="binding site" evidence="8">
    <location>
        <position position="20"/>
    </location>
    <ligand>
        <name>[4Fe-4S] cluster</name>
        <dbReference type="ChEBI" id="CHEBI:49883"/>
        <label>1</label>
    </ligand>
</feature>
<comment type="similarity">
    <text evidence="8">Belongs to the methylthiotransferase family. RimO subfamily.</text>
</comment>
<dbReference type="NCBIfam" id="TIGR01125">
    <property type="entry name" value="30S ribosomal protein S12 methylthiotransferase RimO"/>
    <property type="match status" value="1"/>
</dbReference>
<keyword evidence="11" id="KW-0687">Ribonucleoprotein</keyword>
<dbReference type="GO" id="GO:0051539">
    <property type="term" value="F:4 iron, 4 sulfur cluster binding"/>
    <property type="evidence" value="ECO:0007669"/>
    <property type="project" value="UniProtKB-UniRule"/>
</dbReference>
<feature type="binding site" evidence="8">
    <location>
        <position position="56"/>
    </location>
    <ligand>
        <name>[4Fe-4S] cluster</name>
        <dbReference type="ChEBI" id="CHEBI:49883"/>
        <label>1</label>
    </ligand>
</feature>
<evidence type="ECO:0000256" key="5">
    <source>
        <dbReference type="ARBA" id="ARBA00022723"/>
    </source>
</evidence>
<dbReference type="GO" id="GO:0103039">
    <property type="term" value="F:protein methylthiotransferase activity"/>
    <property type="evidence" value="ECO:0007669"/>
    <property type="project" value="UniProtKB-EC"/>
</dbReference>
<protein>
    <recommendedName>
        <fullName evidence="8">Ribosomal protein uS12 methylthiotransferase RimO</fullName>
        <shortName evidence="8">uS12 MTTase</shortName>
        <shortName evidence="8">uS12 methylthiotransferase</shortName>
        <ecNumber evidence="8">2.8.4.4</ecNumber>
    </recommendedName>
    <alternativeName>
        <fullName evidence="8">Ribosomal protein uS12 (aspartate-C(3))-methylthiotransferase</fullName>
    </alternativeName>
    <alternativeName>
        <fullName evidence="8">Ribosome maturation factor RimO</fullName>
    </alternativeName>
</protein>
<dbReference type="Pfam" id="PF18693">
    <property type="entry name" value="TRAM_2"/>
    <property type="match status" value="1"/>
</dbReference>
<evidence type="ECO:0000313" key="11">
    <source>
        <dbReference type="EMBL" id="TFY99361.1"/>
    </source>
</evidence>
<dbReference type="HAMAP" id="MF_01865">
    <property type="entry name" value="MTTase_RimO"/>
    <property type="match status" value="1"/>
</dbReference>
<dbReference type="CDD" id="cd01335">
    <property type="entry name" value="Radical_SAM"/>
    <property type="match status" value="1"/>
</dbReference>
<evidence type="ECO:0000259" key="10">
    <source>
        <dbReference type="PROSITE" id="PS51918"/>
    </source>
</evidence>
<evidence type="ECO:0000259" key="9">
    <source>
        <dbReference type="PROSITE" id="PS51449"/>
    </source>
</evidence>
<dbReference type="GO" id="GO:0006400">
    <property type="term" value="P:tRNA modification"/>
    <property type="evidence" value="ECO:0007669"/>
    <property type="project" value="InterPro"/>
</dbReference>